<evidence type="ECO:0000259" key="1">
    <source>
        <dbReference type="Pfam" id="PF01636"/>
    </source>
</evidence>
<gene>
    <name evidence="2" type="ORF">BJY22_000760</name>
</gene>
<dbReference type="InterPro" id="IPR002575">
    <property type="entry name" value="Aminoglycoside_PTrfase"/>
</dbReference>
<name>A0A7X5V6Y8_9ACTN</name>
<protein>
    <submittedName>
        <fullName evidence="2">Aminoglycoside phosphotransferase (APT) family kinase protein</fullName>
    </submittedName>
</protein>
<proteinExistence type="predicted"/>
<evidence type="ECO:0000313" key="3">
    <source>
        <dbReference type="Proteomes" id="UP000555407"/>
    </source>
</evidence>
<dbReference type="Gene3D" id="3.90.1200.10">
    <property type="match status" value="1"/>
</dbReference>
<dbReference type="RefSeq" id="WP_202890980.1">
    <property type="nucleotide sequence ID" value="NZ_JAASRO010000001.1"/>
</dbReference>
<comment type="caution">
    <text evidence="2">The sequence shown here is derived from an EMBL/GenBank/DDBJ whole genome shotgun (WGS) entry which is preliminary data.</text>
</comment>
<organism evidence="2 3">
    <name type="scientific">Kribbella shirazensis</name>
    <dbReference type="NCBI Taxonomy" id="1105143"/>
    <lineage>
        <taxon>Bacteria</taxon>
        <taxon>Bacillati</taxon>
        <taxon>Actinomycetota</taxon>
        <taxon>Actinomycetes</taxon>
        <taxon>Propionibacteriales</taxon>
        <taxon>Kribbellaceae</taxon>
        <taxon>Kribbella</taxon>
    </lineage>
</organism>
<feature type="domain" description="Aminoglycoside phosphotransferase" evidence="1">
    <location>
        <begin position="32"/>
        <end position="249"/>
    </location>
</feature>
<dbReference type="GO" id="GO:0016301">
    <property type="term" value="F:kinase activity"/>
    <property type="evidence" value="ECO:0007669"/>
    <property type="project" value="UniProtKB-KW"/>
</dbReference>
<dbReference type="AlphaFoldDB" id="A0A7X5V6Y8"/>
<reference evidence="2 3" key="1">
    <citation type="submission" date="2020-03" db="EMBL/GenBank/DDBJ databases">
        <title>Sequencing the genomes of 1000 actinobacteria strains.</title>
        <authorList>
            <person name="Klenk H.-P."/>
        </authorList>
    </citation>
    <scope>NUCLEOTIDE SEQUENCE [LARGE SCALE GENOMIC DNA]</scope>
    <source>
        <strain evidence="2 3">DSM 45490</strain>
    </source>
</reference>
<keyword evidence="2" id="KW-0418">Kinase</keyword>
<accession>A0A7X5V6Y8</accession>
<dbReference type="Proteomes" id="UP000555407">
    <property type="component" value="Unassembled WGS sequence"/>
</dbReference>
<dbReference type="EMBL" id="JAASRO010000001">
    <property type="protein sequence ID" value="NIK55043.1"/>
    <property type="molecule type" value="Genomic_DNA"/>
</dbReference>
<evidence type="ECO:0000313" key="2">
    <source>
        <dbReference type="EMBL" id="NIK55043.1"/>
    </source>
</evidence>
<dbReference type="SUPFAM" id="SSF56112">
    <property type="entry name" value="Protein kinase-like (PK-like)"/>
    <property type="match status" value="1"/>
</dbReference>
<dbReference type="Pfam" id="PF01636">
    <property type="entry name" value="APH"/>
    <property type="match status" value="1"/>
</dbReference>
<dbReference type="InterPro" id="IPR011009">
    <property type="entry name" value="Kinase-like_dom_sf"/>
</dbReference>
<sequence>MRENSQLLAWAAAAIGRQVLDIHPLHADQGPWRLVVAHRPDQYVLRAPTPRVDASMIATGATALQVAEQHGLPAPRLVAADLAGEQAGVPASLETLVPGTTTWSVGTPASLQAAGAALARLHGVCMRPQEHLPFRPRPIAVDDFATDRRTGRMPTTPLLQEADQVVIAHGLPTEEPVYLHGDVWPGNLVWNNGGVAALIDWKTAGVGASGVDLSELRKQVAITFGPDAPAHVLSGWQQATGRRAEHVAYWDAVAALNTPTTLTDWGTTNATARRNAFLTQALEHLT</sequence>
<keyword evidence="3" id="KW-1185">Reference proteome</keyword>
<keyword evidence="2" id="KW-0808">Transferase</keyword>